<evidence type="ECO:0000256" key="1">
    <source>
        <dbReference type="ARBA" id="ARBA00000085"/>
    </source>
</evidence>
<organism evidence="11 12">
    <name type="scientific">Pedococcus badiiscoriae</name>
    <dbReference type="NCBI Taxonomy" id="642776"/>
    <lineage>
        <taxon>Bacteria</taxon>
        <taxon>Bacillati</taxon>
        <taxon>Actinomycetota</taxon>
        <taxon>Actinomycetes</taxon>
        <taxon>Micrococcales</taxon>
        <taxon>Intrasporangiaceae</taxon>
        <taxon>Pedococcus</taxon>
    </lineage>
</organism>
<comment type="catalytic activity">
    <reaction evidence="1">
        <text>ATP + protein L-histidine = ADP + protein N-phospho-L-histidine.</text>
        <dbReference type="EC" id="2.7.13.3"/>
    </reaction>
</comment>
<dbReference type="InterPro" id="IPR011712">
    <property type="entry name" value="Sig_transdc_His_kin_sub3_dim/P"/>
</dbReference>
<dbReference type="AlphaFoldDB" id="A0A852WGK8"/>
<keyword evidence="12" id="KW-1185">Reference proteome</keyword>
<evidence type="ECO:0000256" key="2">
    <source>
        <dbReference type="ARBA" id="ARBA00012438"/>
    </source>
</evidence>
<dbReference type="CDD" id="cd16917">
    <property type="entry name" value="HATPase_UhpB-NarQ-NarX-like"/>
    <property type="match status" value="1"/>
</dbReference>
<dbReference type="EC" id="2.7.13.3" evidence="2"/>
<dbReference type="Gene3D" id="1.20.5.1930">
    <property type="match status" value="1"/>
</dbReference>
<dbReference type="InterPro" id="IPR003594">
    <property type="entry name" value="HATPase_dom"/>
</dbReference>
<gene>
    <name evidence="11" type="ORF">BJ986_002386</name>
</gene>
<dbReference type="GO" id="GO:0046983">
    <property type="term" value="F:protein dimerization activity"/>
    <property type="evidence" value="ECO:0007669"/>
    <property type="project" value="InterPro"/>
</dbReference>
<keyword evidence="6 11" id="KW-0418">Kinase</keyword>
<dbReference type="InterPro" id="IPR036890">
    <property type="entry name" value="HATPase_C_sf"/>
</dbReference>
<feature type="domain" description="Histidine kinase/HSP90-like ATPase" evidence="10">
    <location>
        <begin position="290"/>
        <end position="381"/>
    </location>
</feature>
<protein>
    <recommendedName>
        <fullName evidence="2">histidine kinase</fullName>
        <ecNumber evidence="2">2.7.13.3</ecNumber>
    </recommendedName>
</protein>
<dbReference type="SMART" id="SM00387">
    <property type="entry name" value="HATPase_c"/>
    <property type="match status" value="1"/>
</dbReference>
<dbReference type="GO" id="GO:0016020">
    <property type="term" value="C:membrane"/>
    <property type="evidence" value="ECO:0007669"/>
    <property type="project" value="InterPro"/>
</dbReference>
<evidence type="ECO:0000259" key="10">
    <source>
        <dbReference type="SMART" id="SM00387"/>
    </source>
</evidence>
<evidence type="ECO:0000256" key="7">
    <source>
        <dbReference type="ARBA" id="ARBA00022840"/>
    </source>
</evidence>
<dbReference type="PANTHER" id="PTHR24421:SF10">
    <property type="entry name" value="NITRATE_NITRITE SENSOR PROTEIN NARQ"/>
    <property type="match status" value="1"/>
</dbReference>
<dbReference type="Pfam" id="PF07730">
    <property type="entry name" value="HisKA_3"/>
    <property type="match status" value="1"/>
</dbReference>
<proteinExistence type="predicted"/>
<dbReference type="Pfam" id="PF23539">
    <property type="entry name" value="DUF7134"/>
    <property type="match status" value="1"/>
</dbReference>
<evidence type="ECO:0000256" key="3">
    <source>
        <dbReference type="ARBA" id="ARBA00022553"/>
    </source>
</evidence>
<feature type="coiled-coil region" evidence="9">
    <location>
        <begin position="158"/>
        <end position="185"/>
    </location>
</feature>
<dbReference type="InterPro" id="IPR055558">
    <property type="entry name" value="DUF7134"/>
</dbReference>
<keyword evidence="8" id="KW-0902">Two-component regulatory system</keyword>
<comment type="caution">
    <text evidence="11">The sequence shown here is derived from an EMBL/GenBank/DDBJ whole genome shotgun (WGS) entry which is preliminary data.</text>
</comment>
<keyword evidence="4" id="KW-0808">Transferase</keyword>
<evidence type="ECO:0000256" key="6">
    <source>
        <dbReference type="ARBA" id="ARBA00022777"/>
    </source>
</evidence>
<evidence type="ECO:0000313" key="11">
    <source>
        <dbReference type="EMBL" id="NYG07899.1"/>
    </source>
</evidence>
<name>A0A852WGK8_9MICO</name>
<accession>A0A852WGK8</accession>
<evidence type="ECO:0000256" key="4">
    <source>
        <dbReference type="ARBA" id="ARBA00022679"/>
    </source>
</evidence>
<keyword evidence="9" id="KW-0175">Coiled coil</keyword>
<dbReference type="Proteomes" id="UP000573599">
    <property type="component" value="Unassembled WGS sequence"/>
</dbReference>
<dbReference type="Pfam" id="PF02518">
    <property type="entry name" value="HATPase_c"/>
    <property type="match status" value="1"/>
</dbReference>
<keyword evidence="5" id="KW-0547">Nucleotide-binding</keyword>
<dbReference type="EMBL" id="JACCAB010000001">
    <property type="protein sequence ID" value="NYG07899.1"/>
    <property type="molecule type" value="Genomic_DNA"/>
</dbReference>
<dbReference type="InterPro" id="IPR050482">
    <property type="entry name" value="Sensor_HK_TwoCompSys"/>
</dbReference>
<reference evidence="11 12" key="1">
    <citation type="submission" date="2020-07" db="EMBL/GenBank/DDBJ databases">
        <title>Sequencing the genomes of 1000 actinobacteria strains.</title>
        <authorList>
            <person name="Klenk H.-P."/>
        </authorList>
    </citation>
    <scope>NUCLEOTIDE SEQUENCE [LARGE SCALE GENOMIC DNA]</scope>
    <source>
        <strain evidence="11 12">DSM 23987</strain>
    </source>
</reference>
<evidence type="ECO:0000256" key="8">
    <source>
        <dbReference type="ARBA" id="ARBA00023012"/>
    </source>
</evidence>
<dbReference type="Gene3D" id="3.30.565.10">
    <property type="entry name" value="Histidine kinase-like ATPase, C-terminal domain"/>
    <property type="match status" value="1"/>
</dbReference>
<dbReference type="RefSeq" id="WP_179422178.1">
    <property type="nucleotide sequence ID" value="NZ_JACCAB010000001.1"/>
</dbReference>
<evidence type="ECO:0000256" key="9">
    <source>
        <dbReference type="SAM" id="Coils"/>
    </source>
</evidence>
<evidence type="ECO:0000313" key="12">
    <source>
        <dbReference type="Proteomes" id="UP000573599"/>
    </source>
</evidence>
<dbReference type="SUPFAM" id="SSF55874">
    <property type="entry name" value="ATPase domain of HSP90 chaperone/DNA topoisomerase II/histidine kinase"/>
    <property type="match status" value="1"/>
</dbReference>
<dbReference type="GO" id="GO:0000155">
    <property type="term" value="F:phosphorelay sensor kinase activity"/>
    <property type="evidence" value="ECO:0007669"/>
    <property type="project" value="InterPro"/>
</dbReference>
<dbReference type="PANTHER" id="PTHR24421">
    <property type="entry name" value="NITRATE/NITRITE SENSOR PROTEIN NARX-RELATED"/>
    <property type="match status" value="1"/>
</dbReference>
<evidence type="ECO:0000256" key="5">
    <source>
        <dbReference type="ARBA" id="ARBA00022741"/>
    </source>
</evidence>
<keyword evidence="7" id="KW-0067">ATP-binding</keyword>
<sequence length="383" mass="40522">MDPAVVTRMRLAASNPWVVDGALAGALSVVAQVQLPGHSPWWVRVAMLATTASLAWRRAAPLPVSVAVAGSVAIMGLTADPPSVFGEYLAVMLAAFTVAECCRLRDAAAGLGVLLAGIVAHDWRSQQFGGLSGFVSDSAIPVVIWLVGRAVHLQRSRADRSQALIQQLEVERQELAHVAVAAERAHLARELHDVVTHSISLMVIQAQGARRVLGDKPEEVSTALEVVESAGRETLTEMRRLLGLLREEDSLPRAPQPGLADLPHLLDQVRSAGLPVTVTQSGTPGTLHPGIDLAAYRIVQEALTNSLKHARPATARVEIAWQANGIEVSVTDTGEVSASVARDGRGLLGMRERIAAYGGEIQTGPAASGGFRVWCRLPGEVGS</sequence>
<dbReference type="GO" id="GO:0005524">
    <property type="term" value="F:ATP binding"/>
    <property type="evidence" value="ECO:0007669"/>
    <property type="project" value="UniProtKB-KW"/>
</dbReference>
<keyword evidence="3" id="KW-0597">Phosphoprotein</keyword>